<sequence>MRQTLNVHVNKDFLLTCEALQIDLSDAVQCYVDRVKLLETVTDERKTETHTASKIFFCYYLPKCRAQERPLHEGNVRQICAAIEDLQLLQQGQEIDPQSAMYQDFIDQLFNKLTLDYGTTKDKH</sequence>
<keyword evidence="2" id="KW-1185">Reference proteome</keyword>
<proteinExistence type="predicted"/>
<organism evidence="1 2">
    <name type="scientific">Sphingobacterium bambusae</name>
    <dbReference type="NCBI Taxonomy" id="662858"/>
    <lineage>
        <taxon>Bacteria</taxon>
        <taxon>Pseudomonadati</taxon>
        <taxon>Bacteroidota</taxon>
        <taxon>Sphingobacteriia</taxon>
        <taxon>Sphingobacteriales</taxon>
        <taxon>Sphingobacteriaceae</taxon>
        <taxon>Sphingobacterium</taxon>
    </lineage>
</organism>
<dbReference type="EMBL" id="JBHUPB010000003">
    <property type="protein sequence ID" value="MFD2966355.1"/>
    <property type="molecule type" value="Genomic_DNA"/>
</dbReference>
<dbReference type="RefSeq" id="WP_320184144.1">
    <property type="nucleotide sequence ID" value="NZ_CP138332.1"/>
</dbReference>
<comment type="caution">
    <text evidence="1">The sequence shown here is derived from an EMBL/GenBank/DDBJ whole genome shotgun (WGS) entry which is preliminary data.</text>
</comment>
<name>A0ABW6BES2_9SPHI</name>
<evidence type="ECO:0000313" key="2">
    <source>
        <dbReference type="Proteomes" id="UP001597525"/>
    </source>
</evidence>
<reference evidence="2" key="1">
    <citation type="journal article" date="2019" name="Int. J. Syst. Evol. Microbiol.">
        <title>The Global Catalogue of Microorganisms (GCM) 10K type strain sequencing project: providing services to taxonomists for standard genome sequencing and annotation.</title>
        <authorList>
            <consortium name="The Broad Institute Genomics Platform"/>
            <consortium name="The Broad Institute Genome Sequencing Center for Infectious Disease"/>
            <person name="Wu L."/>
            <person name="Ma J."/>
        </authorList>
    </citation>
    <scope>NUCLEOTIDE SEQUENCE [LARGE SCALE GENOMIC DNA]</scope>
    <source>
        <strain evidence="2">KCTC 22814</strain>
    </source>
</reference>
<dbReference type="Proteomes" id="UP001597525">
    <property type="component" value="Unassembled WGS sequence"/>
</dbReference>
<accession>A0ABW6BES2</accession>
<protein>
    <submittedName>
        <fullName evidence="1">Uncharacterized protein</fullName>
    </submittedName>
</protein>
<gene>
    <name evidence="1" type="ORF">ACFS7Y_03105</name>
</gene>
<evidence type="ECO:0000313" key="1">
    <source>
        <dbReference type="EMBL" id="MFD2966355.1"/>
    </source>
</evidence>